<feature type="compositionally biased region" description="Acidic residues" evidence="1">
    <location>
        <begin position="1"/>
        <end position="18"/>
    </location>
</feature>
<name>A0A0F9A2V1_9ZZZZ</name>
<reference evidence="2" key="1">
    <citation type="journal article" date="2015" name="Nature">
        <title>Complex archaea that bridge the gap between prokaryotes and eukaryotes.</title>
        <authorList>
            <person name="Spang A."/>
            <person name="Saw J.H."/>
            <person name="Jorgensen S.L."/>
            <person name="Zaremba-Niedzwiedzka K."/>
            <person name="Martijn J."/>
            <person name="Lind A.E."/>
            <person name="van Eijk R."/>
            <person name="Schleper C."/>
            <person name="Guy L."/>
            <person name="Ettema T.J."/>
        </authorList>
    </citation>
    <scope>NUCLEOTIDE SEQUENCE</scope>
</reference>
<feature type="non-terminal residue" evidence="2">
    <location>
        <position position="165"/>
    </location>
</feature>
<sequence length="165" mass="19330">MMSSDDDLDNEDVEEIGEEYERPDINYIDSRDGKYELLSKLMDYRINKENMLSYIGRSLGDRSEADILEMITDLTDDEVSNLYNEFAHTKGPGRLIILERPLKDYDSYIEIVDGIVNLATKLPRIHFITKIEDKIQIKFVFLKINKSRQFYLKAGRPTYITPSQY</sequence>
<proteinExistence type="predicted"/>
<feature type="region of interest" description="Disordered" evidence="1">
    <location>
        <begin position="1"/>
        <end position="20"/>
    </location>
</feature>
<evidence type="ECO:0000256" key="1">
    <source>
        <dbReference type="SAM" id="MobiDB-lite"/>
    </source>
</evidence>
<dbReference type="AlphaFoldDB" id="A0A0F9A2V1"/>
<comment type="caution">
    <text evidence="2">The sequence shown here is derived from an EMBL/GenBank/DDBJ whole genome shotgun (WGS) entry which is preliminary data.</text>
</comment>
<evidence type="ECO:0000313" key="2">
    <source>
        <dbReference type="EMBL" id="KKL03894.1"/>
    </source>
</evidence>
<accession>A0A0F9A2V1</accession>
<organism evidence="2">
    <name type="scientific">marine sediment metagenome</name>
    <dbReference type="NCBI Taxonomy" id="412755"/>
    <lineage>
        <taxon>unclassified sequences</taxon>
        <taxon>metagenomes</taxon>
        <taxon>ecological metagenomes</taxon>
    </lineage>
</organism>
<dbReference type="EMBL" id="LAZR01044746">
    <property type="protein sequence ID" value="KKL03894.1"/>
    <property type="molecule type" value="Genomic_DNA"/>
</dbReference>
<protein>
    <submittedName>
        <fullName evidence="2">Uncharacterized protein</fullName>
    </submittedName>
</protein>
<gene>
    <name evidence="2" type="ORF">LCGC14_2621570</name>
</gene>